<proteinExistence type="predicted"/>
<gene>
    <name evidence="4" type="ORF">MicloDRAFT_00001400</name>
</gene>
<dbReference type="AlphaFoldDB" id="I4Z4K8"/>
<organism evidence="4 5">
    <name type="scientific">Microvirga lotononidis</name>
    <dbReference type="NCBI Taxonomy" id="864069"/>
    <lineage>
        <taxon>Bacteria</taxon>
        <taxon>Pseudomonadati</taxon>
        <taxon>Pseudomonadota</taxon>
        <taxon>Alphaproteobacteria</taxon>
        <taxon>Hyphomicrobiales</taxon>
        <taxon>Methylobacteriaceae</taxon>
        <taxon>Microvirga</taxon>
    </lineage>
</organism>
<reference evidence="4 5" key="1">
    <citation type="submission" date="2012-02" db="EMBL/GenBank/DDBJ databases">
        <title>Improved High-Quality Draft sequence of Microvirga sp. WSM3557.</title>
        <authorList>
            <consortium name="US DOE Joint Genome Institute"/>
            <person name="Lucas S."/>
            <person name="Han J."/>
            <person name="Lapidus A."/>
            <person name="Cheng J.-F."/>
            <person name="Goodwin L."/>
            <person name="Pitluck S."/>
            <person name="Peters L."/>
            <person name="Zhang X."/>
            <person name="Detter J.C."/>
            <person name="Han C."/>
            <person name="Tapia R."/>
            <person name="Land M."/>
            <person name="Hauser L."/>
            <person name="Kyrpides N."/>
            <person name="Ivanova N."/>
            <person name="Pagani I."/>
            <person name="Brau L."/>
            <person name="Yates R."/>
            <person name="O'Hara G."/>
            <person name="Rui T."/>
            <person name="Howieson J."/>
            <person name="Reeve W."/>
            <person name="Woyke T."/>
        </authorList>
    </citation>
    <scope>NUCLEOTIDE SEQUENCE [LARGE SCALE GENOMIC DNA]</scope>
    <source>
        <strain evidence="4 5">WSM3557</strain>
    </source>
</reference>
<dbReference type="InterPro" id="IPR041173">
    <property type="entry name" value="LodA_C"/>
</dbReference>
<feature type="region of interest" description="Disordered" evidence="1">
    <location>
        <begin position="636"/>
        <end position="661"/>
    </location>
</feature>
<evidence type="ECO:0000313" key="4">
    <source>
        <dbReference type="EMBL" id="EIM31150.1"/>
    </source>
</evidence>
<evidence type="ECO:0000259" key="2">
    <source>
        <dbReference type="Pfam" id="PF17990"/>
    </source>
</evidence>
<evidence type="ECO:0000313" key="5">
    <source>
        <dbReference type="Proteomes" id="UP000003947"/>
    </source>
</evidence>
<name>I4Z4K8_9HYPH</name>
<dbReference type="EMBL" id="JH660633">
    <property type="protein sequence ID" value="EIM31150.1"/>
    <property type="molecule type" value="Genomic_DNA"/>
</dbReference>
<feature type="compositionally biased region" description="Basic residues" evidence="1">
    <location>
        <begin position="651"/>
        <end position="661"/>
    </location>
</feature>
<dbReference type="eggNOG" id="ENOG502Z8IE">
    <property type="taxonomic scope" value="Bacteria"/>
</dbReference>
<protein>
    <recommendedName>
        <fullName evidence="6">L-lysine 6-oxidase</fullName>
    </recommendedName>
</protein>
<dbReference type="Pfam" id="PF17990">
    <property type="entry name" value="LodA_N"/>
    <property type="match status" value="1"/>
</dbReference>
<feature type="domain" description="L-Lysine epsilon oxidase N-terminal" evidence="2">
    <location>
        <begin position="14"/>
        <end position="227"/>
    </location>
</feature>
<evidence type="ECO:0000256" key="1">
    <source>
        <dbReference type="SAM" id="MobiDB-lite"/>
    </source>
</evidence>
<dbReference type="CDD" id="cd14731">
    <property type="entry name" value="LodA_like_1"/>
    <property type="match status" value="1"/>
</dbReference>
<dbReference type="InterPro" id="IPR041168">
    <property type="entry name" value="LodA_N"/>
</dbReference>
<dbReference type="PATRIC" id="fig|864069.3.peg.143"/>
<dbReference type="HOGENOM" id="CLU_012035_1_0_5"/>
<evidence type="ECO:0000259" key="3">
    <source>
        <dbReference type="Pfam" id="PF18417"/>
    </source>
</evidence>
<keyword evidence="5" id="KW-1185">Reference proteome</keyword>
<dbReference type="Proteomes" id="UP000003947">
    <property type="component" value="Unassembled WGS sequence"/>
</dbReference>
<dbReference type="STRING" id="864069.MicloDRAFT_00001400"/>
<sequence length="661" mass="72284">MAVQASDVEWVGVYPPIGIARVGNAPGVDDYTLAPETIGGLPDARGGYQTANGAIKRQAARFRLYAKLRSGGFAELTAGEGVSIEWRVEVANLKAGWYQFKQAMDLPPPFAKSAQWRNADHRPRADLDIRPVRRVIGGTNLSGPAYRFDDGQFLGSFVPLGELRTDEAGRLLFLGGSGVSASFPPGMRPTTFANNDRWHDDLADGPVRARVTIGGTTFEAEPGYVVVTPPNYAPGLSGLVTMDDTVRETFMAQGWLPRPTETNFSADVWPIFERLTRLQWINHGLFVAHGIGSPLNAASPEVVTRLADASAENRPWRERVFALFRAPGPLGPAPLLQLPYIYGDLYGESGEAVLTLLSVTMTMHEHLRRWKEGDFASDWAGPPIPVDFAGHTPEGQVAQLTRAGLSECLGGPFHPGIEISWPLRRPELWALHHRPEIAERGLYRLNLIAEGEAVRQDFGATLTPEVCLGPDGATGAAGPGALTRWLGVPWQTDEASCNSSADYEPSTFLSMPSFWGARVPEQVLSSESWTRVTEVPATPGNAAFLQRLKHAFHREDWLRDVRGRTYFERIDNMVRLWATLGVLEPRPTPDWLVQTGFPTEVHLETGRDDANPGTDQKPKLVAIIEALAGDVTPPTIAAPSEGPAGPQVHVPPRHRFRQGEI</sequence>
<feature type="domain" description="L-lysine epsilon oxidase C-terminal" evidence="3">
    <location>
        <begin position="352"/>
        <end position="503"/>
    </location>
</feature>
<accession>I4Z4K8</accession>
<evidence type="ECO:0008006" key="6">
    <source>
        <dbReference type="Google" id="ProtNLM"/>
    </source>
</evidence>
<dbReference type="InterPro" id="IPR033798">
    <property type="entry name" value="LodA-like"/>
</dbReference>
<dbReference type="Pfam" id="PF18417">
    <property type="entry name" value="LodA_C"/>
    <property type="match status" value="1"/>
</dbReference>